<feature type="chain" id="PRO_5015593977" evidence="1">
    <location>
        <begin position="27"/>
        <end position="86"/>
    </location>
</feature>
<organism evidence="2 3">
    <name type="scientific">Artemisia annua</name>
    <name type="common">Sweet wormwood</name>
    <dbReference type="NCBI Taxonomy" id="35608"/>
    <lineage>
        <taxon>Eukaryota</taxon>
        <taxon>Viridiplantae</taxon>
        <taxon>Streptophyta</taxon>
        <taxon>Embryophyta</taxon>
        <taxon>Tracheophyta</taxon>
        <taxon>Spermatophyta</taxon>
        <taxon>Magnoliopsida</taxon>
        <taxon>eudicotyledons</taxon>
        <taxon>Gunneridae</taxon>
        <taxon>Pentapetalae</taxon>
        <taxon>asterids</taxon>
        <taxon>campanulids</taxon>
        <taxon>Asterales</taxon>
        <taxon>Asteraceae</taxon>
        <taxon>Asteroideae</taxon>
        <taxon>Anthemideae</taxon>
        <taxon>Artemisiinae</taxon>
        <taxon>Artemisia</taxon>
    </lineage>
</organism>
<evidence type="ECO:0000313" key="2">
    <source>
        <dbReference type="EMBL" id="PWA41603.1"/>
    </source>
</evidence>
<evidence type="ECO:0000256" key="1">
    <source>
        <dbReference type="SAM" id="SignalP"/>
    </source>
</evidence>
<evidence type="ECO:0000313" key="3">
    <source>
        <dbReference type="Proteomes" id="UP000245207"/>
    </source>
</evidence>
<keyword evidence="3" id="KW-1185">Reference proteome</keyword>
<dbReference type="EMBL" id="PKPP01012971">
    <property type="protein sequence ID" value="PWA41603.1"/>
    <property type="molecule type" value="Genomic_DNA"/>
</dbReference>
<feature type="signal peptide" evidence="1">
    <location>
        <begin position="1"/>
        <end position="26"/>
    </location>
</feature>
<dbReference type="Proteomes" id="UP000245207">
    <property type="component" value="Unassembled WGS sequence"/>
</dbReference>
<proteinExistence type="predicted"/>
<accession>A0A2U1KXX9</accession>
<dbReference type="AlphaFoldDB" id="A0A2U1KXX9"/>
<name>A0A2U1KXX9_ARTAN</name>
<protein>
    <submittedName>
        <fullName evidence="2">Uncharacterized protein</fullName>
    </submittedName>
</protein>
<comment type="caution">
    <text evidence="2">The sequence shown here is derived from an EMBL/GenBank/DDBJ whole genome shotgun (WGS) entry which is preliminary data.</text>
</comment>
<sequence>MKMCMESRLLVILVFCLILIPRSLLADEEDGGVLTNIALPPTLSLERLGQIDPCDDTGAPPPSNRRLLQAETGPSPCVVAPYIQGQ</sequence>
<gene>
    <name evidence="2" type="ORF">CTI12_AA552600</name>
</gene>
<keyword evidence="1" id="KW-0732">Signal</keyword>
<reference evidence="2 3" key="1">
    <citation type="journal article" date="2018" name="Mol. Plant">
        <title>The genome of Artemisia annua provides insight into the evolution of Asteraceae family and artemisinin biosynthesis.</title>
        <authorList>
            <person name="Shen Q."/>
            <person name="Zhang L."/>
            <person name="Liao Z."/>
            <person name="Wang S."/>
            <person name="Yan T."/>
            <person name="Shi P."/>
            <person name="Liu M."/>
            <person name="Fu X."/>
            <person name="Pan Q."/>
            <person name="Wang Y."/>
            <person name="Lv Z."/>
            <person name="Lu X."/>
            <person name="Zhang F."/>
            <person name="Jiang W."/>
            <person name="Ma Y."/>
            <person name="Chen M."/>
            <person name="Hao X."/>
            <person name="Li L."/>
            <person name="Tang Y."/>
            <person name="Lv G."/>
            <person name="Zhou Y."/>
            <person name="Sun X."/>
            <person name="Brodelius P.E."/>
            <person name="Rose J.K.C."/>
            <person name="Tang K."/>
        </authorList>
    </citation>
    <scope>NUCLEOTIDE SEQUENCE [LARGE SCALE GENOMIC DNA]</scope>
    <source>
        <strain evidence="3">cv. Huhao1</strain>
        <tissue evidence="2">Leaf</tissue>
    </source>
</reference>